<organism evidence="1 2">
    <name type="scientific">Trichococcus palustris</name>
    <dbReference type="NCBI Taxonomy" id="140314"/>
    <lineage>
        <taxon>Bacteria</taxon>
        <taxon>Bacillati</taxon>
        <taxon>Bacillota</taxon>
        <taxon>Bacilli</taxon>
        <taxon>Lactobacillales</taxon>
        <taxon>Carnobacteriaceae</taxon>
        <taxon>Trichococcus</taxon>
    </lineage>
</organism>
<evidence type="ECO:0000313" key="2">
    <source>
        <dbReference type="Proteomes" id="UP000242754"/>
    </source>
</evidence>
<dbReference type="Proteomes" id="UP000242754">
    <property type="component" value="Unassembled WGS sequence"/>
</dbReference>
<reference evidence="1 2" key="1">
    <citation type="submission" date="2016-02" db="EMBL/GenBank/DDBJ databases">
        <authorList>
            <person name="Wen L."/>
            <person name="He K."/>
            <person name="Yang H."/>
        </authorList>
    </citation>
    <scope>NUCLEOTIDE SEQUENCE [LARGE SCALE GENOMIC DNA]</scope>
    <source>
        <strain evidence="1">Trichococcus palustris</strain>
    </source>
</reference>
<sequence>MATVTAKIQIYASHSDVESLTMTFNAYRKACQLVERESL</sequence>
<gene>
    <name evidence="1" type="ORF">Tpal_1113</name>
</gene>
<name>A0A143YIP4_9LACT</name>
<evidence type="ECO:0000313" key="1">
    <source>
        <dbReference type="EMBL" id="CZQ89273.1"/>
    </source>
</evidence>
<keyword evidence="2" id="KW-1185">Reference proteome</keyword>
<dbReference type="AlphaFoldDB" id="A0A143YIP4"/>
<proteinExistence type="predicted"/>
<accession>A0A143YIP4</accession>
<protein>
    <submittedName>
        <fullName evidence="1">Uncharacterized protein</fullName>
    </submittedName>
</protein>
<dbReference type="EMBL" id="FJNE01000003">
    <property type="protein sequence ID" value="CZQ89273.1"/>
    <property type="molecule type" value="Genomic_DNA"/>
</dbReference>